<dbReference type="OrthoDB" id="68020at2759"/>
<feature type="compositionally biased region" description="Polar residues" evidence="6">
    <location>
        <begin position="288"/>
        <end position="311"/>
    </location>
</feature>
<evidence type="ECO:0000256" key="3">
    <source>
        <dbReference type="ARBA" id="ARBA00023125"/>
    </source>
</evidence>
<feature type="region of interest" description="Disordered" evidence="6">
    <location>
        <begin position="196"/>
        <end position="217"/>
    </location>
</feature>
<comment type="subcellular location">
    <subcellularLocation>
        <location evidence="1">Nucleus</location>
    </subcellularLocation>
</comment>
<dbReference type="GO" id="GO:0006384">
    <property type="term" value="P:transcription initiation at RNA polymerase III promoter"/>
    <property type="evidence" value="ECO:0007669"/>
    <property type="project" value="InterPro"/>
</dbReference>
<keyword evidence="3" id="KW-0238">DNA-binding</keyword>
<feature type="compositionally biased region" description="Basic and acidic residues" evidence="6">
    <location>
        <begin position="1156"/>
        <end position="1185"/>
    </location>
</feature>
<keyword evidence="9" id="KW-1185">Reference proteome</keyword>
<feature type="compositionally biased region" description="Polar residues" evidence="6">
    <location>
        <begin position="1700"/>
        <end position="1711"/>
    </location>
</feature>
<evidence type="ECO:0000313" key="8">
    <source>
        <dbReference type="EMBL" id="KAJ2850339.1"/>
    </source>
</evidence>
<dbReference type="InterPro" id="IPR044210">
    <property type="entry name" value="Tfc3-like"/>
</dbReference>
<dbReference type="EMBL" id="JANBUW010000035">
    <property type="protein sequence ID" value="KAJ2850339.1"/>
    <property type="molecule type" value="Genomic_DNA"/>
</dbReference>
<protein>
    <recommendedName>
        <fullName evidence="7">B-block binding subunit of TFIIIC domain-containing protein</fullName>
    </recommendedName>
</protein>
<dbReference type="GO" id="GO:0005634">
    <property type="term" value="C:nucleus"/>
    <property type="evidence" value="ECO:0007669"/>
    <property type="project" value="UniProtKB-SubCell"/>
</dbReference>
<gene>
    <name evidence="8" type="ORF">IWW36_001956</name>
</gene>
<feature type="domain" description="B-block binding subunit of TFIIIC" evidence="7">
    <location>
        <begin position="128"/>
        <end position="196"/>
    </location>
</feature>
<keyword evidence="5" id="KW-0539">Nucleus</keyword>
<feature type="compositionally biased region" description="Basic and acidic residues" evidence="6">
    <location>
        <begin position="384"/>
        <end position="401"/>
    </location>
</feature>
<organism evidence="8 9">
    <name type="scientific">Coemansia brasiliensis</name>
    <dbReference type="NCBI Taxonomy" id="2650707"/>
    <lineage>
        <taxon>Eukaryota</taxon>
        <taxon>Fungi</taxon>
        <taxon>Fungi incertae sedis</taxon>
        <taxon>Zoopagomycota</taxon>
        <taxon>Kickxellomycotina</taxon>
        <taxon>Kickxellomycetes</taxon>
        <taxon>Kickxellales</taxon>
        <taxon>Kickxellaceae</taxon>
        <taxon>Coemansia</taxon>
    </lineage>
</organism>
<evidence type="ECO:0000313" key="9">
    <source>
        <dbReference type="Proteomes" id="UP001139887"/>
    </source>
</evidence>
<evidence type="ECO:0000256" key="4">
    <source>
        <dbReference type="ARBA" id="ARBA00023163"/>
    </source>
</evidence>
<evidence type="ECO:0000256" key="5">
    <source>
        <dbReference type="ARBA" id="ARBA00023242"/>
    </source>
</evidence>
<feature type="region of interest" description="Disordered" evidence="6">
    <location>
        <begin position="1156"/>
        <end position="1186"/>
    </location>
</feature>
<feature type="region of interest" description="Disordered" evidence="6">
    <location>
        <begin position="570"/>
        <end position="592"/>
    </location>
</feature>
<dbReference type="GO" id="GO:0003677">
    <property type="term" value="F:DNA binding"/>
    <property type="evidence" value="ECO:0007669"/>
    <property type="project" value="UniProtKB-KW"/>
</dbReference>
<feature type="region of interest" description="Disordered" evidence="6">
    <location>
        <begin position="287"/>
        <end position="353"/>
    </location>
</feature>
<dbReference type="GO" id="GO:0042791">
    <property type="term" value="P:5S class rRNA transcription by RNA polymerase III"/>
    <property type="evidence" value="ECO:0007669"/>
    <property type="project" value="TreeGrafter"/>
</dbReference>
<dbReference type="Pfam" id="PF04182">
    <property type="entry name" value="B-block_TFIIIC"/>
    <property type="match status" value="1"/>
</dbReference>
<sequence length="2032" mass="228993">MDDILQTLKQEITLDCEEGSSLDEVWKYVRVAQRRQHQQNGIASEPVVDDDLKAYLWPCLLRMKEIQLINGDIVVYDSTSENPDFSDQTYDQVSRRFPLLRVRATEAAINRELFGREEGIERVVRSPVATKFLKCLARTREKGMTQAQLSRHFNVDARSTFHYIKLLDRFGLVVKYATFDNKANTNLVVLRRFSKETQTSNDQQRTEEQGDTNEDSSMLALIRSNTRQRISDILQATENGYMVETDLADAINLNVLHPKLLRYFHRVLRDLNSNGFAETVLIQMPNGDLSNSNQAQGEAVTQSTSGNSESINNDDDQAAESQPAKKPRKRKTASKDGAEQPEGRSKKRQKCRPGYSYQRCVRFIKPYVSSRKVRGSVGIPLQSKDRSLEVDSDNESDHVSDDAGSSSDDDIHAMNVEKEKAEISNLMAKPQVLVGSLAAIPIDMQIFRLIALAGGRGLVVKAIQYLMRESDYRAINRSLDRLEATSIFCKDGSFPGIFTTAEQRKRNLAAPNKMLIEKVPEFSGREHRKRYFVNPLAQPLVDALTAEFTTGDEGTHMLPQEVAEVNVSQGPANNGEQGSEIANIDTNTGNTEAPSEAAEAAAIDPADEEIVSKCANVEELFVEAKARKLNLAAVVRERIVLQLLEKEGVMSCAQDTAGRCDALVLAYYERQRGSSISVDELEMHARRHLLDKRTLVRTVENLERQGKLKMQKVVTEPELNYQGARRTYELAIAKDIDANGPLVSAFVTQLRDRRAFSAHTYPTLPRHVQEVIEVQRPEGSRALPRGRPYRGFGNGHRKHHVKLRESLLERARVMLVKVKGEPKDEWEKILRQLKRPPRRIVRAMDLYSFLANAVWNDVDNEHIFAHGVFRSAFLFTKLPLRMFLDMVGGIDRLPMVLPYIHEGESACNQDVEPQTDIDSVRKRLSASVGELPPQLLEVIMNRKVKTRVHLQQILFMLQMLQLIQPVRNAWEIMNIPPAPRAEEAFERVLIDNPRALHYSYQFISHARMLTREGYERTMNAYNRQTGIADLRYYLNDYSYDMRNPHERFRYVSDLERNSRGMKDLPSEHPLSGIGIASYWKSAVRLSGLQTQDLQKFVDEENLTTPLDDVEKLHEAAAQAGVTPEEARRYYQHIYVDMLAQRYKREHGRERYMNWKKSMQEKRNKQFREQQARAESGEQPRVEKQRVPFSEAETQLVTICYTVLQHHAREHRHPFVFKRAALELFPTRVIKAKPFESLRQHWYHVRNNPRLKKMSDSIDRIWKFVLRDAMASGDLTNEPELDDFDVVTAVRYFESIIERESLEALERHYIQDITEDAKKERLALEEYNYVSKKTLNRRATTTNLATTIPTTVAPATTTETTAAPTTVIPITPASDTTAPSTVALVASAPANTTSTTTAPIAPIPATATYRQHALESPRPRLQITRLPKTMKDQSRLTVDDLRGRGRDVIAGGFCEDAAYDGLVQHIRRDHLYATMLTIHHGCRALADYSNPISTLLKSSAANVTDIDGLGNWSRQQLELVCPRSDIPAYPENIPRTSAVSRTLNVKVLKQRIQELASGNTEMSPELAKLCMGEIGYNHSRNYVNLALMRSLAINLALTPEHEYNVEIGQQILSLNRKAAMSAYSSLTRNHTLIALRPFESSVGLGASETGEERGTVVAYQNSGSMGTDTRRLLAGSAGANGSSDNADSSHAEDAETDENDTLAQGATEGNSHTNDRMVPGRGYGLSEKFMSMLTPTLPSEFAVLSSELPSFDRTLDPAEFHYACALVAAGKLWLRPQYTSLGECRLSGLYGFRRNAGLDIIDFNPCVVAGFAFGIPMNTDKLAKESSELALNIALGVVDVLGPLGASAVELYLLLSKLFADDVLQNAVPSAVRSELLSLSSVSCILEQLEAQYKVYAVGSSDLRYVSSHMYYQHWSVRINGLELGPKLGQNITGSTNAVFVQSMLLSLISHVFYNPGISQTTLMRRFFAPHISKYEVLRYLNRLVDLKLIAADQVQESADLSHNEPYPLYTTYYHMSPEYRLFNLESVIGGNF</sequence>
<feature type="region of interest" description="Disordered" evidence="6">
    <location>
        <begin position="1666"/>
        <end position="1717"/>
    </location>
</feature>
<dbReference type="Proteomes" id="UP001139887">
    <property type="component" value="Unassembled WGS sequence"/>
</dbReference>
<keyword evidence="2" id="KW-0597">Phosphoprotein</keyword>
<accession>A0A9W8LZW4</accession>
<dbReference type="GO" id="GO:0000127">
    <property type="term" value="C:transcription factor TFIIIC complex"/>
    <property type="evidence" value="ECO:0007669"/>
    <property type="project" value="InterPro"/>
</dbReference>
<dbReference type="PANTHER" id="PTHR15180:SF1">
    <property type="entry name" value="GENERAL TRANSCRIPTION FACTOR 3C POLYPEPTIDE 1"/>
    <property type="match status" value="1"/>
</dbReference>
<name>A0A9W8LZW4_9FUNG</name>
<evidence type="ECO:0000259" key="7">
    <source>
        <dbReference type="Pfam" id="PF04182"/>
    </source>
</evidence>
<keyword evidence="4" id="KW-0804">Transcription</keyword>
<feature type="compositionally biased region" description="Basic and acidic residues" evidence="6">
    <location>
        <begin position="333"/>
        <end position="344"/>
    </location>
</feature>
<reference evidence="8" key="1">
    <citation type="submission" date="2022-07" db="EMBL/GenBank/DDBJ databases">
        <title>Phylogenomic reconstructions and comparative analyses of Kickxellomycotina fungi.</title>
        <authorList>
            <person name="Reynolds N.K."/>
            <person name="Stajich J.E."/>
            <person name="Barry K."/>
            <person name="Grigoriev I.V."/>
            <person name="Crous P."/>
            <person name="Smith M.E."/>
        </authorList>
    </citation>
    <scope>NUCLEOTIDE SEQUENCE</scope>
    <source>
        <strain evidence="8">NRRL 1566</strain>
    </source>
</reference>
<evidence type="ECO:0000256" key="1">
    <source>
        <dbReference type="ARBA" id="ARBA00004123"/>
    </source>
</evidence>
<dbReference type="InterPro" id="IPR007309">
    <property type="entry name" value="TFIIIC_Bblock-bd"/>
</dbReference>
<feature type="region of interest" description="Disordered" evidence="6">
    <location>
        <begin position="384"/>
        <end position="411"/>
    </location>
</feature>
<comment type="caution">
    <text evidence="8">The sequence shown here is derived from an EMBL/GenBank/DDBJ whole genome shotgun (WGS) entry which is preliminary data.</text>
</comment>
<proteinExistence type="predicted"/>
<dbReference type="PANTHER" id="PTHR15180">
    <property type="entry name" value="GENERAL TRANSCRIPTION FACTOR 3C POLYPEPTIDE 1"/>
    <property type="match status" value="1"/>
</dbReference>
<evidence type="ECO:0000256" key="2">
    <source>
        <dbReference type="ARBA" id="ARBA00022553"/>
    </source>
</evidence>
<evidence type="ECO:0000256" key="6">
    <source>
        <dbReference type="SAM" id="MobiDB-lite"/>
    </source>
</evidence>